<comment type="subcellular location">
    <subcellularLocation>
        <location evidence="12">Cell membrane</location>
        <topology evidence="12">Multi-pass membrane protein</topology>
    </subcellularLocation>
    <subcellularLocation>
        <location evidence="2">Membrane</location>
        <topology evidence="2">Multi-pass membrane protein</topology>
    </subcellularLocation>
</comment>
<keyword evidence="8 12" id="KW-0350">Heme biosynthesis</keyword>
<feature type="transmembrane region" description="Helical" evidence="12">
    <location>
        <begin position="20"/>
        <end position="40"/>
    </location>
</feature>
<dbReference type="Proteomes" id="UP000252132">
    <property type="component" value="Unassembled WGS sequence"/>
</dbReference>
<proteinExistence type="inferred from homology"/>
<feature type="transmembrane region" description="Helical" evidence="12">
    <location>
        <begin position="322"/>
        <end position="340"/>
    </location>
</feature>
<evidence type="ECO:0000256" key="6">
    <source>
        <dbReference type="ARBA" id="ARBA00023002"/>
    </source>
</evidence>
<dbReference type="EMBL" id="QOQF01000003">
    <property type="protein sequence ID" value="RCL78069.1"/>
    <property type="molecule type" value="Genomic_DNA"/>
</dbReference>
<feature type="transmembrane region" description="Helical" evidence="12">
    <location>
        <begin position="296"/>
        <end position="316"/>
    </location>
</feature>
<dbReference type="GO" id="GO:0005886">
    <property type="term" value="C:plasma membrane"/>
    <property type="evidence" value="ECO:0007669"/>
    <property type="project" value="UniProtKB-SubCell"/>
</dbReference>
<feature type="transmembrane region" description="Helical" evidence="12">
    <location>
        <begin position="129"/>
        <end position="150"/>
    </location>
</feature>
<evidence type="ECO:0000313" key="14">
    <source>
        <dbReference type="Proteomes" id="UP000252132"/>
    </source>
</evidence>
<feature type="transmembrane region" description="Helical" evidence="12">
    <location>
        <begin position="201"/>
        <end position="223"/>
    </location>
</feature>
<evidence type="ECO:0000256" key="2">
    <source>
        <dbReference type="ARBA" id="ARBA00004141"/>
    </source>
</evidence>
<comment type="catalytic activity">
    <reaction evidence="11">
        <text>Fe(II)-heme o + 2 A + H2O = Fe(II)-heme a + 2 AH2</text>
        <dbReference type="Rhea" id="RHEA:63388"/>
        <dbReference type="ChEBI" id="CHEBI:13193"/>
        <dbReference type="ChEBI" id="CHEBI:15377"/>
        <dbReference type="ChEBI" id="CHEBI:17499"/>
        <dbReference type="ChEBI" id="CHEBI:60530"/>
        <dbReference type="ChEBI" id="CHEBI:61715"/>
        <dbReference type="EC" id="1.17.99.9"/>
    </reaction>
    <physiologicalReaction direction="left-to-right" evidence="11">
        <dbReference type="Rhea" id="RHEA:63389"/>
    </physiologicalReaction>
</comment>
<dbReference type="PANTHER" id="PTHR23289">
    <property type="entry name" value="CYTOCHROME C OXIDASE ASSEMBLY PROTEIN COX15"/>
    <property type="match status" value="1"/>
</dbReference>
<comment type="cofactor">
    <cofactor evidence="1 12">
        <name>heme b</name>
        <dbReference type="ChEBI" id="CHEBI:60344"/>
    </cofactor>
</comment>
<comment type="subunit">
    <text evidence="12">Interacts with CtaB.</text>
</comment>
<dbReference type="PANTHER" id="PTHR23289:SF2">
    <property type="entry name" value="CYTOCHROME C OXIDASE ASSEMBLY PROTEIN COX15 HOMOLOG"/>
    <property type="match status" value="1"/>
</dbReference>
<accession>A0A368E1U9</accession>
<name>A0A368E1U9_9PROT</name>
<dbReference type="AlphaFoldDB" id="A0A368E1U9"/>
<dbReference type="GO" id="GO:0006784">
    <property type="term" value="P:heme A biosynthetic process"/>
    <property type="evidence" value="ECO:0007669"/>
    <property type="project" value="UniProtKB-UniRule"/>
</dbReference>
<keyword evidence="12" id="KW-1003">Cell membrane</keyword>
<comment type="similarity">
    <text evidence="12">Belongs to the COX15/CtaA family. Type 2 subfamily.</text>
</comment>
<dbReference type="GO" id="GO:0016653">
    <property type="term" value="F:oxidoreductase activity, acting on NAD(P)H, heme protein as acceptor"/>
    <property type="evidence" value="ECO:0007669"/>
    <property type="project" value="TreeGrafter"/>
</dbReference>
<keyword evidence="4 12" id="KW-0479">Metal-binding</keyword>
<dbReference type="InterPro" id="IPR023754">
    <property type="entry name" value="HemeA_Synthase_type2"/>
</dbReference>
<dbReference type="EC" id="1.17.99.9" evidence="12"/>
<sequence length="352" mass="40217">MDVMYSKNYVTREDRHVGIWLLSVAALIILMVLVGGLTRLTDSGLSITEWRPVTGALPPLSLADWMSEFDKYKAIPEYQLINKDFSLEEFKYIYWWEWGHRQLGRVIGLVFFFPFMFFLLRGFIAKQNILPLTGIFFLGGLQGFMGWYMVQSGLTDRVDVSQYRLAMHLGLALIIFCLVFWQALRLLQPAQFIARTSKQIYFGYFLIFMVFMQSLLGALVAGLNAGKTYTDWPYMDGDLIPSGLVEMQPTMNNFFENHLTVQFDHRIGAYLLLILVILHFWSQFKHNAPTRLTAGLLLLGVVGQAVLGIITLMQAVPVHLGALHQLGAVFVLALTVFHVYKLRHTPNSYQTV</sequence>
<keyword evidence="3 12" id="KW-0812">Transmembrane</keyword>
<evidence type="ECO:0000313" key="13">
    <source>
        <dbReference type="EMBL" id="RCL78069.1"/>
    </source>
</evidence>
<evidence type="ECO:0000256" key="1">
    <source>
        <dbReference type="ARBA" id="ARBA00001970"/>
    </source>
</evidence>
<evidence type="ECO:0000256" key="5">
    <source>
        <dbReference type="ARBA" id="ARBA00022989"/>
    </source>
</evidence>
<evidence type="ECO:0000256" key="11">
    <source>
        <dbReference type="ARBA" id="ARBA00048044"/>
    </source>
</evidence>
<dbReference type="InterPro" id="IPR003780">
    <property type="entry name" value="COX15/CtaA_fam"/>
</dbReference>
<organism evidence="13 14">
    <name type="scientific">PS1 clade bacterium</name>
    <dbReference type="NCBI Taxonomy" id="2175152"/>
    <lineage>
        <taxon>Bacteria</taxon>
        <taxon>Pseudomonadati</taxon>
        <taxon>Pseudomonadota</taxon>
        <taxon>Alphaproteobacteria</taxon>
        <taxon>PS1 clade</taxon>
    </lineage>
</organism>
<keyword evidence="9 12" id="KW-0472">Membrane</keyword>
<protein>
    <recommendedName>
        <fullName evidence="12">Heme A synthase</fullName>
        <shortName evidence="12">HAS</shortName>
        <ecNumber evidence="12">1.17.99.9</ecNumber>
    </recommendedName>
    <alternativeName>
        <fullName evidence="12">Cytochrome aa3-controlling protein</fullName>
    </alternativeName>
</protein>
<keyword evidence="5 12" id="KW-1133">Transmembrane helix</keyword>
<evidence type="ECO:0000256" key="10">
    <source>
        <dbReference type="ARBA" id="ARBA00044501"/>
    </source>
</evidence>
<gene>
    <name evidence="12" type="primary">ctaA</name>
    <name evidence="13" type="ORF">DBW69_01360</name>
</gene>
<feature type="binding site" description="axial binding residue" evidence="12">
    <location>
        <position position="324"/>
    </location>
    <ligand>
        <name>heme</name>
        <dbReference type="ChEBI" id="CHEBI:30413"/>
    </ligand>
    <ligandPart>
        <name>Fe</name>
        <dbReference type="ChEBI" id="CHEBI:18248"/>
    </ligandPart>
</feature>
<feature type="transmembrane region" description="Helical" evidence="12">
    <location>
        <begin position="267"/>
        <end position="284"/>
    </location>
</feature>
<evidence type="ECO:0000256" key="8">
    <source>
        <dbReference type="ARBA" id="ARBA00023133"/>
    </source>
</evidence>
<dbReference type="GO" id="GO:0120547">
    <property type="term" value="F:heme A synthase activity"/>
    <property type="evidence" value="ECO:0007669"/>
    <property type="project" value="UniProtKB-EC"/>
</dbReference>
<dbReference type="HAMAP" id="MF_01665">
    <property type="entry name" value="HemeA_synth_type2"/>
    <property type="match status" value="1"/>
</dbReference>
<evidence type="ECO:0000256" key="3">
    <source>
        <dbReference type="ARBA" id="ARBA00022692"/>
    </source>
</evidence>
<keyword evidence="6 12" id="KW-0560">Oxidoreductase</keyword>
<feature type="binding site" description="axial binding residue" evidence="12">
    <location>
        <position position="265"/>
    </location>
    <ligand>
        <name>heme</name>
        <dbReference type="ChEBI" id="CHEBI:30413"/>
    </ligand>
    <ligandPart>
        <name>Fe</name>
        <dbReference type="ChEBI" id="CHEBI:18248"/>
    </ligandPart>
</feature>
<feature type="transmembrane region" description="Helical" evidence="12">
    <location>
        <begin position="162"/>
        <end position="181"/>
    </location>
</feature>
<comment type="function">
    <text evidence="12">Catalyzes the conversion of heme O to heme A by two successive hydroxylations of the methyl group at C8. The first hydroxylation forms heme I, the second hydroxylation results in an unstable dihydroxymethyl group, which spontaneously dehydrates, resulting in the formyl group of heme A.</text>
</comment>
<evidence type="ECO:0000256" key="12">
    <source>
        <dbReference type="HAMAP-Rule" id="MF_01665"/>
    </source>
</evidence>
<reference evidence="13 14" key="1">
    <citation type="journal article" date="2018" name="Microbiome">
        <title>Fine metagenomic profile of the Mediterranean stratified and mixed water columns revealed by assembly and recruitment.</title>
        <authorList>
            <person name="Haro-Moreno J.M."/>
            <person name="Lopez-Perez M."/>
            <person name="De La Torre J.R."/>
            <person name="Picazo A."/>
            <person name="Camacho A."/>
            <person name="Rodriguez-Valera F."/>
        </authorList>
    </citation>
    <scope>NUCLEOTIDE SEQUENCE [LARGE SCALE GENOMIC DNA]</scope>
    <source>
        <strain evidence="13">MED-G55</strain>
    </source>
</reference>
<evidence type="ECO:0000256" key="9">
    <source>
        <dbReference type="ARBA" id="ARBA00023136"/>
    </source>
</evidence>
<evidence type="ECO:0000256" key="7">
    <source>
        <dbReference type="ARBA" id="ARBA00023004"/>
    </source>
</evidence>
<feature type="transmembrane region" description="Helical" evidence="12">
    <location>
        <begin position="102"/>
        <end position="120"/>
    </location>
</feature>
<comment type="caution">
    <text evidence="13">The sequence shown here is derived from an EMBL/GenBank/DDBJ whole genome shotgun (WGS) entry which is preliminary data.</text>
</comment>
<dbReference type="Pfam" id="PF02628">
    <property type="entry name" value="COX15-CtaA"/>
    <property type="match status" value="1"/>
</dbReference>
<comment type="pathway">
    <text evidence="10 12">Porphyrin-containing compound metabolism; heme A biosynthesis; heme A from heme O: step 1/1.</text>
</comment>
<evidence type="ECO:0000256" key="4">
    <source>
        <dbReference type="ARBA" id="ARBA00022723"/>
    </source>
</evidence>
<dbReference type="GO" id="GO:0046872">
    <property type="term" value="F:metal ion binding"/>
    <property type="evidence" value="ECO:0007669"/>
    <property type="project" value="UniProtKB-KW"/>
</dbReference>
<dbReference type="UniPathway" id="UPA00269">
    <property type="reaction ID" value="UER00713"/>
</dbReference>
<keyword evidence="7 12" id="KW-0408">Iron</keyword>